<reference evidence="1 2" key="1">
    <citation type="journal article" date="2013" name="Biodegradation">
        <title>Occurrence of 4-tert-butylphenol (4-t-BP) biodegradation in an aquatic sample caused by the presence of Spirodela polyrrhiza and isolation of a 4-t-BP-utilizing bacterium.</title>
        <authorList>
            <person name="Ogata Y."/>
            <person name="Toyama T."/>
            <person name="Yu N."/>
            <person name="Wang X."/>
            <person name="Sei K."/>
            <person name="Ike M."/>
        </authorList>
    </citation>
    <scope>NUCLEOTIDE SEQUENCE [LARGE SCALE GENOMIC DNA]</scope>
    <source>
        <strain evidence="1 2">OMI</strain>
    </source>
</reference>
<protein>
    <recommendedName>
        <fullName evidence="3">Antifreeze protein</fullName>
    </recommendedName>
</protein>
<dbReference type="RefSeq" id="WP_244309860.1">
    <property type="nucleotide sequence ID" value="NZ_BEWI01000032.1"/>
</dbReference>
<reference evidence="1 2" key="2">
    <citation type="journal article" date="2013" name="Environ. Sci. Technol.">
        <title>The 4-tert-butylphenol-utilizing bacterium Sphingobium fuliginis OMI can degrade bisphenols via phenolic ring hydroxylation and meta-cleavage pathway.</title>
        <authorList>
            <person name="Ogata Y."/>
            <person name="Goda S."/>
            <person name="Toyama T."/>
            <person name="Sei K."/>
            <person name="Ike M."/>
        </authorList>
    </citation>
    <scope>NUCLEOTIDE SEQUENCE [LARGE SCALE GENOMIC DNA]</scope>
    <source>
        <strain evidence="1 2">OMI</strain>
    </source>
</reference>
<proteinExistence type="predicted"/>
<accession>A0A292ZM83</accession>
<dbReference type="EMBL" id="BEWI01000032">
    <property type="protein sequence ID" value="GAY23983.1"/>
    <property type="molecule type" value="Genomic_DNA"/>
</dbReference>
<gene>
    <name evidence="1" type="ORF">SFOMI_4561</name>
</gene>
<comment type="caution">
    <text evidence="1">The sequence shown here is derived from an EMBL/GenBank/DDBJ whole genome shotgun (WGS) entry which is preliminary data.</text>
</comment>
<evidence type="ECO:0000313" key="1">
    <source>
        <dbReference type="EMBL" id="GAY23983.1"/>
    </source>
</evidence>
<dbReference type="Proteomes" id="UP000221538">
    <property type="component" value="Unassembled WGS sequence"/>
</dbReference>
<evidence type="ECO:0000313" key="2">
    <source>
        <dbReference type="Proteomes" id="UP000221538"/>
    </source>
</evidence>
<organism evidence="1 2">
    <name type="scientific">Sphingobium fuliginis (strain ATCC 27551)</name>
    <dbReference type="NCBI Taxonomy" id="336203"/>
    <lineage>
        <taxon>Bacteria</taxon>
        <taxon>Pseudomonadati</taxon>
        <taxon>Pseudomonadota</taxon>
        <taxon>Alphaproteobacteria</taxon>
        <taxon>Sphingomonadales</taxon>
        <taxon>Sphingomonadaceae</taxon>
        <taxon>Sphingobium</taxon>
    </lineage>
</organism>
<name>A0A292ZM83_SPHSA</name>
<evidence type="ECO:0008006" key="3">
    <source>
        <dbReference type="Google" id="ProtNLM"/>
    </source>
</evidence>
<sequence length="99" mass="10773">METIDMQQVDPMSVALGYWSLGLEAAMVIGLRLPRLLAGNPAAALEAQKMVAEKIEAAALLQWKAMTGALGTTPLSVMHASTAHYRKAVGKNRRRLTRR</sequence>
<dbReference type="AlphaFoldDB" id="A0A292ZM83"/>